<sequence>MEHYDIASSPNSYIPYRTTYYKSAVHNFHLLGIKLVVWTVDRIHFYCSLTVAYHKLSFLAESTINVYLKNFLPHHVKLIYKFYFEKILGCRHRTLLSDRFQIRYVGTEEVLATLSVFISYQNFISHNIMASPIRHVSIKSYHIFYRGGRFCSLK</sequence>
<proteinExistence type="predicted"/>
<dbReference type="AlphaFoldDB" id="A0A8D8R8I9"/>
<name>A0A8D8R8I9_9HEMI</name>
<accession>A0A8D8R8I9</accession>
<organism evidence="1">
    <name type="scientific">Cacopsylla melanoneura</name>
    <dbReference type="NCBI Taxonomy" id="428564"/>
    <lineage>
        <taxon>Eukaryota</taxon>
        <taxon>Metazoa</taxon>
        <taxon>Ecdysozoa</taxon>
        <taxon>Arthropoda</taxon>
        <taxon>Hexapoda</taxon>
        <taxon>Insecta</taxon>
        <taxon>Pterygota</taxon>
        <taxon>Neoptera</taxon>
        <taxon>Paraneoptera</taxon>
        <taxon>Hemiptera</taxon>
        <taxon>Sternorrhyncha</taxon>
        <taxon>Psylloidea</taxon>
        <taxon>Psyllidae</taxon>
        <taxon>Psyllinae</taxon>
        <taxon>Cacopsylla</taxon>
    </lineage>
</organism>
<protein>
    <submittedName>
        <fullName evidence="1">Uncharacterized protein</fullName>
    </submittedName>
</protein>
<evidence type="ECO:0000313" key="1">
    <source>
        <dbReference type="EMBL" id="CAG6646071.1"/>
    </source>
</evidence>
<dbReference type="EMBL" id="HBUF01139786">
    <property type="protein sequence ID" value="CAG6646071.1"/>
    <property type="molecule type" value="Transcribed_RNA"/>
</dbReference>
<reference evidence="1" key="1">
    <citation type="submission" date="2021-05" db="EMBL/GenBank/DDBJ databases">
        <authorList>
            <person name="Alioto T."/>
            <person name="Alioto T."/>
            <person name="Gomez Garrido J."/>
        </authorList>
    </citation>
    <scope>NUCLEOTIDE SEQUENCE</scope>
</reference>